<gene>
    <name evidence="4" type="ORF">IFT38_04375</name>
    <name evidence="5" type="ORF">RI108_14180</name>
</gene>
<dbReference type="InterPro" id="IPR011006">
    <property type="entry name" value="CheY-like_superfamily"/>
</dbReference>
<dbReference type="EMBL" id="CP134081">
    <property type="protein sequence ID" value="WNC08454.1"/>
    <property type="molecule type" value="Genomic_DNA"/>
</dbReference>
<organism evidence="5 7">
    <name type="scientific">Pseudomonas coleopterorum</name>
    <dbReference type="NCBI Taxonomy" id="1605838"/>
    <lineage>
        <taxon>Bacteria</taxon>
        <taxon>Pseudomonadati</taxon>
        <taxon>Pseudomonadota</taxon>
        <taxon>Gammaproteobacteria</taxon>
        <taxon>Pseudomonadales</taxon>
        <taxon>Pseudomonadaceae</taxon>
        <taxon>Pseudomonas</taxon>
    </lineage>
</organism>
<accession>A0AAJ6LWQ5</accession>
<dbReference type="Proteomes" id="UP001258207">
    <property type="component" value="Chromosome"/>
</dbReference>
<dbReference type="SMART" id="SM00448">
    <property type="entry name" value="REC"/>
    <property type="match status" value="1"/>
</dbReference>
<dbReference type="InterPro" id="IPR050595">
    <property type="entry name" value="Bact_response_regulator"/>
</dbReference>
<name>A0AAJ6LWQ5_9PSED</name>
<reference evidence="4 6" key="1">
    <citation type="journal article" date="2020" name="FEMS Microbiol. Ecol.">
        <title>Temporal dynamics of bacterial communities during seed development and maturation.</title>
        <authorList>
            <person name="Chesneau G."/>
            <person name="Torres-Cortes G."/>
            <person name="Briand M."/>
            <person name="Darrasse A."/>
            <person name="Preveaux A."/>
            <person name="Marais C."/>
            <person name="Jacques M.A."/>
            <person name="Shade A."/>
            <person name="Barret M."/>
        </authorList>
    </citation>
    <scope>NUCLEOTIDE SEQUENCE [LARGE SCALE GENOMIC DNA]</scope>
    <source>
        <strain evidence="4 6">CFBP13599</strain>
    </source>
</reference>
<evidence type="ECO:0000313" key="5">
    <source>
        <dbReference type="EMBL" id="WNC08454.1"/>
    </source>
</evidence>
<dbReference type="Gene3D" id="3.40.50.2300">
    <property type="match status" value="1"/>
</dbReference>
<evidence type="ECO:0000259" key="3">
    <source>
        <dbReference type="PROSITE" id="PS50110"/>
    </source>
</evidence>
<dbReference type="PROSITE" id="PS50110">
    <property type="entry name" value="RESPONSE_REGULATORY"/>
    <property type="match status" value="1"/>
</dbReference>
<keyword evidence="1 2" id="KW-0597">Phosphoprotein</keyword>
<protein>
    <submittedName>
        <fullName evidence="5">Response regulator</fullName>
    </submittedName>
</protein>
<evidence type="ECO:0000313" key="4">
    <source>
        <dbReference type="EMBL" id="MBD8768766.1"/>
    </source>
</evidence>
<dbReference type="SUPFAM" id="SSF52172">
    <property type="entry name" value="CheY-like"/>
    <property type="match status" value="1"/>
</dbReference>
<feature type="domain" description="Response regulatory" evidence="3">
    <location>
        <begin position="3"/>
        <end position="117"/>
    </location>
</feature>
<dbReference type="Pfam" id="PF00072">
    <property type="entry name" value="Response_reg"/>
    <property type="match status" value="1"/>
</dbReference>
<dbReference type="PANTHER" id="PTHR44591">
    <property type="entry name" value="STRESS RESPONSE REGULATOR PROTEIN 1"/>
    <property type="match status" value="1"/>
</dbReference>
<feature type="modified residue" description="4-aspartylphosphate" evidence="2">
    <location>
        <position position="52"/>
    </location>
</feature>
<dbReference type="RefSeq" id="WP_090357388.1">
    <property type="nucleotide sequence ID" value="NZ_CP134081.1"/>
</dbReference>
<evidence type="ECO:0000313" key="6">
    <source>
        <dbReference type="Proteomes" id="UP000620025"/>
    </source>
</evidence>
<evidence type="ECO:0000256" key="1">
    <source>
        <dbReference type="ARBA" id="ARBA00022553"/>
    </source>
</evidence>
<dbReference type="InterPro" id="IPR001789">
    <property type="entry name" value="Sig_transdc_resp-reg_receiver"/>
</dbReference>
<keyword evidence="6" id="KW-1185">Reference proteome</keyword>
<dbReference type="CDD" id="cd17574">
    <property type="entry name" value="REC_OmpR"/>
    <property type="match status" value="1"/>
</dbReference>
<evidence type="ECO:0000256" key="2">
    <source>
        <dbReference type="PROSITE-ProRule" id="PRU00169"/>
    </source>
</evidence>
<dbReference type="Proteomes" id="UP000620025">
    <property type="component" value="Unassembled WGS sequence"/>
</dbReference>
<sequence>MATILIVDDEYLIADILGYALEDEGYMAVTAGNGKRALEILDRERPALVITDFMMPGMNGLELAQRIRGNESFCTVPILLMSGAQGSVGRATPDLFAAVYDKPFDINQVVAKVRELVPLEPLKPL</sequence>
<proteinExistence type="predicted"/>
<evidence type="ECO:0000313" key="7">
    <source>
        <dbReference type="Proteomes" id="UP001258207"/>
    </source>
</evidence>
<dbReference type="EMBL" id="JACYWZ010000001">
    <property type="protein sequence ID" value="MBD8768766.1"/>
    <property type="molecule type" value="Genomic_DNA"/>
</dbReference>
<dbReference type="GO" id="GO:0000160">
    <property type="term" value="P:phosphorelay signal transduction system"/>
    <property type="evidence" value="ECO:0007669"/>
    <property type="project" value="InterPro"/>
</dbReference>
<dbReference type="AlphaFoldDB" id="A0AAJ6LWQ5"/>
<dbReference type="PANTHER" id="PTHR44591:SF3">
    <property type="entry name" value="RESPONSE REGULATORY DOMAIN-CONTAINING PROTEIN"/>
    <property type="match status" value="1"/>
</dbReference>
<reference evidence="5" key="2">
    <citation type="submission" date="2023-09" db="EMBL/GenBank/DDBJ databases">
        <title>First report of Pseudomonas coleopterorum DJ13 causing leaf spot on Rhododendron pulchrum Sweet in China.</title>
        <authorList>
            <person name="Zhang Y."/>
        </authorList>
    </citation>
    <scope>NUCLEOTIDE SEQUENCE</scope>
    <source>
        <strain evidence="5">DJ13</strain>
    </source>
</reference>